<keyword evidence="3 5" id="KW-0175">Coiled coil</keyword>
<sequence length="2476" mass="285170">MEDQERLKKLEAGKAKLAEYRQRKAEAGGQKKGKKKRIMAGDKGTGNMLEEEELDSLGKERTGSTASSPTTEITIRRKLRSGQTVYHDQIFTIEPESEVSTTAEDYTSEEEDLHVPRSHSEHEAKGLRTRLQMMEDELAAKQKAMEELTRELEEIRAAFSSELQNFEGAINQRDGIITQLTTNLQQARKEKDDIMREFQEMTTQSQKLQIQFQQLQAGENLRNSSHSSTAADLLQAKAQITSIQQQAEQQETQVEVYLEKMDEQQLQLSQLQDRLNQSETLGRMQEEYFLQRLNEKDTLIAEQKRIMADHESLLTIVKNDLELSQKSLNDFKKRIAEQNQELESCRRELSNSQQKEQVSSSEIRQLMGTVEDLQKRSHKSSQAESEVEQRLEVDMERNMDQLRAELEEIYGHQIVQMKQELQMQHSAAVYTLMEQDKLEHEMLRAQSSTNLDQINALNMKITELQQNIEEVQTLKEKLQHEMLYVSEEKLNLLGQVEDLKQELLSVRKAERVSQSTTDQEQKQDEVQMLQGTVSHLEAQLEAVEEANRDLMAKHESEVTNYKIKLEMLEREKDAVLGMMAESQEAELERLRTEMLFSHEEELTILREVLQKESALHLENLKDEMTLKQIHAIQNVQKGLQEQLQVMKCEKESLATDKVALLNKIKVLEENMNQSLENTLGEFATQLTEHQGEMEGIRQKAKEKGSDLLKKTEVVAKKDKEREKSWKLPSENINMKKINKAFREERTSILEQTWCSRTQGEMKALTVENEQLQQIELKDDIEKQQKNFSFIEKNFEVNYKELNEELICLNMKRELEEEIIKVTKDYEVKLGDLQLQIRKLLECKTQPCKLQKNNGKADKMEEDFTDGSELIERNITELTETLEVVQRDTSGLSEISEQLVLKDNQVKKVMEDEQWINTRNSGRDREQEVVRGTLSLEQASVQLPAVLAYGSVQSGSSCLIQDHYQQIELLEKTVSALQPSVQIAEGEYNPAPQQHITQAVEKQTLHEQSQVHRQRHFVESSVSGQQKDRDTLQQMLDAFRMKQLGLAKQEQQMGETLHTELEQKELDLATAEQEIQALKERLRMLHPPQSEERRETQQSVTVKQLMDNSSVNKPLKEEFQLQFEALRISLSQICAAQLELQKESLQAESEACLHRQEQELHASHVHELQQLCEKHRKELQDLKGQHSGQRGSSWQSEDIDRLKAHFQEQQTQLEEQHSQEIKQLRANYQQKAKYTEERYTTKLIQLKQRLQDLTSSQALLSLSSESQFSVPKEEESEEYKVEGLELGEELKHPIKCIGHTQQLQTLRAVLYDKYLQEMSALKKQHHAELERLAENHRRASQALQRGDSPFTEYNPDSINGGVWSIEGAEAVELIQTLGRQRQERVEEEIAKVIVQMSIEFAQQTELARIAKQARETTSAMQTLAHGLGGAEEVRLGALGPGRWEEQKEQSFMAERDRLEKELKERSAEVLSLRVQLQLSEASPENQGLSYGENEGSGLVFSPKLPWVTLQHIENEEEDSSKRSGNEVNSGNLLPDISPDVITNERNLLRQENKSLRQVLSDVLKTTEAAEETIGRHMEGLLDASTGKQPVQRPTWQRAAADAFKPYSLQTAGPGGDTLPDTCHGSKAGGDDVSVWSGDIETDEGLTSSLLTGAEPQLENEEYLMNISSRLQATVEKLLVAITETANQLEHARVTQTELMRESFRHSEEMAELLRRQEELQGSLSEEAKARQHLALELQRAEGVIDGYTGERAVLDQQLHEKQELQLHLEQELQLTSSRLQELEQEKQQVQQERELLAHQQGAMKDSAGSRELWLVEAAVGAAPEADLLAETEKLMKEKVEVQRQAEKENSDLLKQVKGLEAELEDQFNRVIELEVAQRAESTDLRQQIQALEKQLEKNRRFLDEQAVDREHERDVFQQEIMKLEQQLKNPQKQLPSNGQYNKEMDQLTTQLKEKSDWCSKLLLRSEQLQRDVLDGNEEIEKLEMRVRELEQALLISTEMLQAEQKKQHPPEKATASTTLEVELQTEREALDRKEKEIINLEEQLEQFREELENKSEELQQLHMQLEIQKKELSSQQQDMQHKGDLLKVLEDKNELLRELESQVKCMKDEHERLKKNCEEEVDDLNDVIEKLQQELSMIEHKTSDEYLQVTEHSSTQAREEVHLTRDDFDELKNKMKRVTQELATLQTSHSSLLEKYKCLQEELLADGRKNRLLELEEDLQEKTAACVVLQAQVHALEGSAGSRMTSLSTRIEELEAWLEEKDSELKLYRLQVRQTQAEAVVLHHKISELEDKLREKVAAVLVSQVQVGAIQEHSKVKTKGPHIQMSEEQEEWAQSTQVMVGGMVSPPDTQTEVKLTQNVSIIKVVHLTEKLKELEEGLINMQKDQELQKHMLSSSEEEVVEYEKKVAGLMNVLNQMTTNPGSQRSMLPMKASVRVIEEDLLQEVRQASTATKEELNRERNDKLQEELQVPLRGPSKI</sequence>
<keyword evidence="4" id="KW-0206">Cytoskeleton</keyword>
<feature type="region of interest" description="Disordered" evidence="6">
    <location>
        <begin position="2446"/>
        <end position="2476"/>
    </location>
</feature>
<feature type="coiled-coil region" evidence="5">
    <location>
        <begin position="1827"/>
        <end position="1925"/>
    </location>
</feature>
<keyword evidence="8" id="KW-1185">Reference proteome</keyword>
<feature type="coiled-coil region" evidence="5">
    <location>
        <begin position="519"/>
        <end position="600"/>
    </location>
</feature>
<feature type="region of interest" description="Disordered" evidence="6">
    <location>
        <begin position="1513"/>
        <end position="1537"/>
    </location>
</feature>
<evidence type="ECO:0000256" key="2">
    <source>
        <dbReference type="ARBA" id="ARBA00022490"/>
    </source>
</evidence>
<keyword evidence="2" id="KW-0963">Cytoplasm</keyword>
<evidence type="ECO:0000256" key="6">
    <source>
        <dbReference type="SAM" id="MobiDB-lite"/>
    </source>
</evidence>
<feature type="coiled-coil region" evidence="5">
    <location>
        <begin position="1447"/>
        <end position="1474"/>
    </location>
</feature>
<feature type="coiled-coil region" evidence="5">
    <location>
        <begin position="2363"/>
        <end position="2411"/>
    </location>
</feature>
<dbReference type="Proteomes" id="UP001152622">
    <property type="component" value="Chromosome 23"/>
</dbReference>
<dbReference type="InterPro" id="IPR028745">
    <property type="entry name" value="AKAP9/Pericentrin"/>
</dbReference>
<feature type="coiled-coil region" evidence="5">
    <location>
        <begin position="650"/>
        <end position="677"/>
    </location>
</feature>
<feature type="coiled-coil region" evidence="5">
    <location>
        <begin position="1053"/>
        <end position="1080"/>
    </location>
</feature>
<feature type="coiled-coil region" evidence="5">
    <location>
        <begin position="1964"/>
        <end position="2231"/>
    </location>
</feature>
<evidence type="ECO:0000256" key="4">
    <source>
        <dbReference type="ARBA" id="ARBA00023212"/>
    </source>
</evidence>
<dbReference type="PANTHER" id="PTHR44981:SF1">
    <property type="entry name" value="A-KINASE ANCHOR PROTEIN 9"/>
    <property type="match status" value="1"/>
</dbReference>
<evidence type="ECO:0000313" key="8">
    <source>
        <dbReference type="Proteomes" id="UP001152622"/>
    </source>
</evidence>
<reference evidence="7" key="1">
    <citation type="journal article" date="2023" name="Science">
        <title>Genome structures resolve the early diversification of teleost fishes.</title>
        <authorList>
            <person name="Parey E."/>
            <person name="Louis A."/>
            <person name="Montfort J."/>
            <person name="Bouchez O."/>
            <person name="Roques C."/>
            <person name="Iampietro C."/>
            <person name="Lluch J."/>
            <person name="Castinel A."/>
            <person name="Donnadieu C."/>
            <person name="Desvignes T."/>
            <person name="Floi Bucao C."/>
            <person name="Jouanno E."/>
            <person name="Wen M."/>
            <person name="Mejri S."/>
            <person name="Dirks R."/>
            <person name="Jansen H."/>
            <person name="Henkel C."/>
            <person name="Chen W.J."/>
            <person name="Zahm M."/>
            <person name="Cabau C."/>
            <person name="Klopp C."/>
            <person name="Thompson A.W."/>
            <person name="Robinson-Rechavi M."/>
            <person name="Braasch I."/>
            <person name="Lecointre G."/>
            <person name="Bobe J."/>
            <person name="Postlethwait J.H."/>
            <person name="Berthelot C."/>
            <person name="Roest Crollius H."/>
            <person name="Guiguen Y."/>
        </authorList>
    </citation>
    <scope>NUCLEOTIDE SEQUENCE</scope>
    <source>
        <strain evidence="7">WJC10195</strain>
    </source>
</reference>
<name>A0A9Q1IBK5_SYNKA</name>
<dbReference type="PANTHER" id="PTHR44981">
    <property type="entry name" value="PERICENTRIN-LIKE PROTEIN, ISOFORM F"/>
    <property type="match status" value="1"/>
</dbReference>
<evidence type="ECO:0000313" key="7">
    <source>
        <dbReference type="EMBL" id="KAJ8333616.1"/>
    </source>
</evidence>
<feature type="coiled-coil region" evidence="5">
    <location>
        <begin position="2257"/>
        <end position="2291"/>
    </location>
</feature>
<feature type="coiled-coil region" evidence="5">
    <location>
        <begin position="321"/>
        <end position="355"/>
    </location>
</feature>
<feature type="region of interest" description="Disordered" evidence="6">
    <location>
        <begin position="20"/>
        <end position="71"/>
    </location>
</feature>
<dbReference type="GO" id="GO:0005813">
    <property type="term" value="C:centrosome"/>
    <property type="evidence" value="ECO:0007669"/>
    <property type="project" value="UniProtKB-SubCell"/>
</dbReference>
<dbReference type="EMBL" id="JAINUF010000023">
    <property type="protein sequence ID" value="KAJ8333616.1"/>
    <property type="molecule type" value="Genomic_DNA"/>
</dbReference>
<dbReference type="OrthoDB" id="2020852at2759"/>
<evidence type="ECO:0000256" key="5">
    <source>
        <dbReference type="SAM" id="Coils"/>
    </source>
</evidence>
<feature type="compositionally biased region" description="Basic and acidic residues" evidence="6">
    <location>
        <begin position="2450"/>
        <end position="2464"/>
    </location>
</feature>
<comment type="subcellular location">
    <subcellularLocation>
        <location evidence="1">Cytoplasm</location>
        <location evidence="1">Cytoskeleton</location>
        <location evidence="1">Microtubule organizing center</location>
        <location evidence="1">Centrosome</location>
    </subcellularLocation>
</comment>
<gene>
    <name evidence="7" type="ORF">SKAU_G00416240</name>
</gene>
<feature type="coiled-coil region" evidence="5">
    <location>
        <begin position="1134"/>
        <end position="1255"/>
    </location>
</feature>
<dbReference type="GO" id="GO:0007165">
    <property type="term" value="P:signal transduction"/>
    <property type="evidence" value="ECO:0007669"/>
    <property type="project" value="InterPro"/>
</dbReference>
<evidence type="ECO:0000256" key="1">
    <source>
        <dbReference type="ARBA" id="ARBA00004300"/>
    </source>
</evidence>
<feature type="coiled-coil region" evidence="5">
    <location>
        <begin position="1314"/>
        <end position="1341"/>
    </location>
</feature>
<feature type="coiled-coil region" evidence="5">
    <location>
        <begin position="124"/>
        <end position="204"/>
    </location>
</feature>
<organism evidence="7 8">
    <name type="scientific">Synaphobranchus kaupii</name>
    <name type="common">Kaup's arrowtooth eel</name>
    <dbReference type="NCBI Taxonomy" id="118154"/>
    <lineage>
        <taxon>Eukaryota</taxon>
        <taxon>Metazoa</taxon>
        <taxon>Chordata</taxon>
        <taxon>Craniata</taxon>
        <taxon>Vertebrata</taxon>
        <taxon>Euteleostomi</taxon>
        <taxon>Actinopterygii</taxon>
        <taxon>Neopterygii</taxon>
        <taxon>Teleostei</taxon>
        <taxon>Anguilliformes</taxon>
        <taxon>Synaphobranchidae</taxon>
        <taxon>Synaphobranchus</taxon>
    </lineage>
</organism>
<accession>A0A9Q1IBK5</accession>
<feature type="coiled-coil region" evidence="5">
    <location>
        <begin position="454"/>
        <end position="481"/>
    </location>
</feature>
<evidence type="ECO:0008006" key="9">
    <source>
        <dbReference type="Google" id="ProtNLM"/>
    </source>
</evidence>
<dbReference type="GO" id="GO:0060090">
    <property type="term" value="F:molecular adaptor activity"/>
    <property type="evidence" value="ECO:0007669"/>
    <property type="project" value="InterPro"/>
</dbReference>
<protein>
    <recommendedName>
        <fullName evidence="9">A-kinase anchor protein 9</fullName>
    </recommendedName>
</protein>
<feature type="coiled-coil region" evidence="5">
    <location>
        <begin position="1753"/>
        <end position="1801"/>
    </location>
</feature>
<feature type="coiled-coil region" evidence="5">
    <location>
        <begin position="754"/>
        <end position="818"/>
    </location>
</feature>
<evidence type="ECO:0000256" key="3">
    <source>
        <dbReference type="ARBA" id="ARBA00023054"/>
    </source>
</evidence>
<comment type="caution">
    <text evidence="7">The sequence shown here is derived from an EMBL/GenBank/DDBJ whole genome shotgun (WGS) entry which is preliminary data.</text>
</comment>
<feature type="coiled-coil region" evidence="5">
    <location>
        <begin position="233"/>
        <end position="281"/>
    </location>
</feature>
<proteinExistence type="predicted"/>